<name>A0A8S9QGA1_BRACR</name>
<protein>
    <submittedName>
        <fullName evidence="1">Uncharacterized protein</fullName>
    </submittedName>
</protein>
<organism evidence="1 2">
    <name type="scientific">Brassica cretica</name>
    <name type="common">Mustard</name>
    <dbReference type="NCBI Taxonomy" id="69181"/>
    <lineage>
        <taxon>Eukaryota</taxon>
        <taxon>Viridiplantae</taxon>
        <taxon>Streptophyta</taxon>
        <taxon>Embryophyta</taxon>
        <taxon>Tracheophyta</taxon>
        <taxon>Spermatophyta</taxon>
        <taxon>Magnoliopsida</taxon>
        <taxon>eudicotyledons</taxon>
        <taxon>Gunneridae</taxon>
        <taxon>Pentapetalae</taxon>
        <taxon>rosids</taxon>
        <taxon>malvids</taxon>
        <taxon>Brassicales</taxon>
        <taxon>Brassicaceae</taxon>
        <taxon>Brassiceae</taxon>
        <taxon>Brassica</taxon>
    </lineage>
</organism>
<evidence type="ECO:0000313" key="1">
    <source>
        <dbReference type="EMBL" id="KAF3540290.1"/>
    </source>
</evidence>
<dbReference type="AlphaFoldDB" id="A0A8S9QGA1"/>
<accession>A0A8S9QGA1</accession>
<comment type="caution">
    <text evidence="1">The sequence shown here is derived from an EMBL/GenBank/DDBJ whole genome shotgun (WGS) entry which is preliminary data.</text>
</comment>
<sequence length="134" mass="14869">MVSTSLTIWRFLVGVSVKQRRSGFGVRSDRSKWFVPISRCLAPPSRGRTVKLSDGPQRYCGPKLGGSAAGSPWWVRERRFVDGLVNRPWRVVISGALSFQVKLVSVYAGELAQRCPLSMVGADKEVSLELFLKS</sequence>
<reference evidence="1" key="1">
    <citation type="submission" date="2019-12" db="EMBL/GenBank/DDBJ databases">
        <title>Genome sequencing and annotation of Brassica cretica.</title>
        <authorList>
            <person name="Studholme D.J."/>
            <person name="Sarris P."/>
        </authorList>
    </citation>
    <scope>NUCLEOTIDE SEQUENCE</scope>
    <source>
        <strain evidence="1">PFS-109/04</strain>
        <tissue evidence="1">Leaf</tissue>
    </source>
</reference>
<proteinExistence type="predicted"/>
<dbReference type="Proteomes" id="UP000712600">
    <property type="component" value="Unassembled WGS sequence"/>
</dbReference>
<evidence type="ECO:0000313" key="2">
    <source>
        <dbReference type="Proteomes" id="UP000712600"/>
    </source>
</evidence>
<dbReference type="EMBL" id="QGKX02001290">
    <property type="protein sequence ID" value="KAF3540290.1"/>
    <property type="molecule type" value="Genomic_DNA"/>
</dbReference>
<gene>
    <name evidence="1" type="ORF">F2Q69_00024463</name>
</gene>